<evidence type="ECO:0000313" key="6">
    <source>
        <dbReference type="Proteomes" id="UP000092695"/>
    </source>
</evidence>
<feature type="region of interest" description="Disordered" evidence="2">
    <location>
        <begin position="175"/>
        <end position="218"/>
    </location>
</feature>
<evidence type="ECO:0000256" key="1">
    <source>
        <dbReference type="ARBA" id="ARBA00022729"/>
    </source>
</evidence>
<feature type="compositionally biased region" description="Low complexity" evidence="2">
    <location>
        <begin position="197"/>
        <end position="207"/>
    </location>
</feature>
<keyword evidence="6" id="KW-1185">Reference proteome</keyword>
<feature type="domain" description="Organic solvent tolerance-like N-terminal" evidence="4">
    <location>
        <begin position="67"/>
        <end position="170"/>
    </location>
</feature>
<organism evidence="5 6">
    <name type="scientific">Woeseia oceani</name>
    <dbReference type="NCBI Taxonomy" id="1548547"/>
    <lineage>
        <taxon>Bacteria</taxon>
        <taxon>Pseudomonadati</taxon>
        <taxon>Pseudomonadota</taxon>
        <taxon>Gammaproteobacteria</taxon>
        <taxon>Woeseiales</taxon>
        <taxon>Woeseiaceae</taxon>
        <taxon>Woeseia</taxon>
    </lineage>
</organism>
<evidence type="ECO:0000256" key="2">
    <source>
        <dbReference type="SAM" id="MobiDB-lite"/>
    </source>
</evidence>
<dbReference type="KEGG" id="woc:BA177_14290"/>
<dbReference type="PANTHER" id="PTHR36504:SF1">
    <property type="entry name" value="LIPOPOLYSACCHARIDE EXPORT SYSTEM PROTEIN LPTA"/>
    <property type="match status" value="1"/>
</dbReference>
<dbReference type="EMBL" id="CP016268">
    <property type="protein sequence ID" value="ANO52203.1"/>
    <property type="molecule type" value="Genomic_DNA"/>
</dbReference>
<evidence type="ECO:0000259" key="4">
    <source>
        <dbReference type="Pfam" id="PF03968"/>
    </source>
</evidence>
<gene>
    <name evidence="5" type="ORF">BA177_14290</name>
</gene>
<evidence type="ECO:0000256" key="3">
    <source>
        <dbReference type="SAM" id="SignalP"/>
    </source>
</evidence>
<dbReference type="STRING" id="1548547.BA177_14290"/>
<dbReference type="GO" id="GO:0017089">
    <property type="term" value="F:glycolipid transfer activity"/>
    <property type="evidence" value="ECO:0007669"/>
    <property type="project" value="TreeGrafter"/>
</dbReference>
<accession>A0A193LID7</accession>
<feature type="signal peptide" evidence="3">
    <location>
        <begin position="1"/>
        <end position="22"/>
    </location>
</feature>
<dbReference type="Proteomes" id="UP000092695">
    <property type="component" value="Chromosome"/>
</dbReference>
<sequence length="218" mass="23413">MLLAICALASLAGIPASVYAQASDLRLPISLDADSTDYDGKNSMLMFRGLRLTQGSIGVEADTGRASKLDFEDSVWQFSGNVRIDTGNGQIRCDDANLHFAGHQLRLASISGSPATFELRRADSDQVTYAEAGQLEYNFSDGVIEFSDKAIITEGGNQISSNFLVYNIRERRINADSSGNGGEKVKITYTPDSRNSAQPQQEPVPEAEAPDGNGDGVQ</sequence>
<dbReference type="GO" id="GO:0009279">
    <property type="term" value="C:cell outer membrane"/>
    <property type="evidence" value="ECO:0007669"/>
    <property type="project" value="TreeGrafter"/>
</dbReference>
<dbReference type="Pfam" id="PF03968">
    <property type="entry name" value="LptD_N"/>
    <property type="match status" value="1"/>
</dbReference>
<proteinExistence type="predicted"/>
<dbReference type="InterPro" id="IPR052037">
    <property type="entry name" value="LPS_export_LptA"/>
</dbReference>
<dbReference type="Gene3D" id="2.60.450.10">
    <property type="entry name" value="Lipopolysaccharide (LPS) transport protein A like domain"/>
    <property type="match status" value="1"/>
</dbReference>
<protein>
    <recommendedName>
        <fullName evidence="4">Organic solvent tolerance-like N-terminal domain-containing protein</fullName>
    </recommendedName>
</protein>
<keyword evidence="1 3" id="KW-0732">Signal</keyword>
<dbReference type="PANTHER" id="PTHR36504">
    <property type="entry name" value="LIPOPOLYSACCHARIDE EXPORT SYSTEM PROTEIN LPTA"/>
    <property type="match status" value="1"/>
</dbReference>
<feature type="chain" id="PRO_5008260268" description="Organic solvent tolerance-like N-terminal domain-containing protein" evidence="3">
    <location>
        <begin position="23"/>
        <end position="218"/>
    </location>
</feature>
<dbReference type="GO" id="GO:0030288">
    <property type="term" value="C:outer membrane-bounded periplasmic space"/>
    <property type="evidence" value="ECO:0007669"/>
    <property type="project" value="TreeGrafter"/>
</dbReference>
<reference evidence="5 6" key="1">
    <citation type="submission" date="2016-06" db="EMBL/GenBank/DDBJ databases">
        <title>Complete genome sequence of a deep-branching marine Gamma Proteobacterium Woeseia oceani type strain XK5.</title>
        <authorList>
            <person name="Mu D."/>
            <person name="Du Z."/>
        </authorList>
    </citation>
    <scope>NUCLEOTIDE SEQUENCE [LARGE SCALE GENOMIC DNA]</scope>
    <source>
        <strain evidence="5 6">XK5</strain>
    </source>
</reference>
<dbReference type="GO" id="GO:0015920">
    <property type="term" value="P:lipopolysaccharide transport"/>
    <property type="evidence" value="ECO:0007669"/>
    <property type="project" value="TreeGrafter"/>
</dbReference>
<dbReference type="InterPro" id="IPR005653">
    <property type="entry name" value="OstA-like_N"/>
</dbReference>
<name>A0A193LID7_9GAMM</name>
<evidence type="ECO:0000313" key="5">
    <source>
        <dbReference type="EMBL" id="ANO52203.1"/>
    </source>
</evidence>
<dbReference type="AlphaFoldDB" id="A0A193LID7"/>